<dbReference type="GO" id="GO:0005524">
    <property type="term" value="F:ATP binding"/>
    <property type="evidence" value="ECO:0007669"/>
    <property type="project" value="InterPro"/>
</dbReference>
<organism evidence="2">
    <name type="scientific">Dichomitus squalens</name>
    <dbReference type="NCBI Taxonomy" id="114155"/>
    <lineage>
        <taxon>Eukaryota</taxon>
        <taxon>Fungi</taxon>
        <taxon>Dikarya</taxon>
        <taxon>Basidiomycota</taxon>
        <taxon>Agaricomycotina</taxon>
        <taxon>Agaricomycetes</taxon>
        <taxon>Polyporales</taxon>
        <taxon>Polyporaceae</taxon>
        <taxon>Dichomitus</taxon>
    </lineage>
</organism>
<evidence type="ECO:0000313" key="2">
    <source>
        <dbReference type="EMBL" id="TBU25202.1"/>
    </source>
</evidence>
<dbReference type="Pfam" id="PF17667">
    <property type="entry name" value="Pkinase_fungal"/>
    <property type="match status" value="1"/>
</dbReference>
<feature type="non-terminal residue" evidence="2">
    <location>
        <position position="1"/>
    </location>
</feature>
<dbReference type="PROSITE" id="PS50011">
    <property type="entry name" value="PROTEIN_KINASE_DOM"/>
    <property type="match status" value="1"/>
</dbReference>
<dbReference type="InterPro" id="IPR000719">
    <property type="entry name" value="Prot_kinase_dom"/>
</dbReference>
<dbReference type="Gene3D" id="1.10.510.10">
    <property type="entry name" value="Transferase(Phosphotransferase) domain 1"/>
    <property type="match status" value="1"/>
</dbReference>
<dbReference type="AlphaFoldDB" id="A0A4Q9MGF3"/>
<dbReference type="InterPro" id="IPR011009">
    <property type="entry name" value="Kinase-like_dom_sf"/>
</dbReference>
<feature type="non-terminal residue" evidence="2">
    <location>
        <position position="92"/>
    </location>
</feature>
<proteinExistence type="predicted"/>
<protein>
    <recommendedName>
        <fullName evidence="1">Protein kinase domain-containing protein</fullName>
    </recommendedName>
</protein>
<feature type="domain" description="Protein kinase" evidence="1">
    <location>
        <begin position="1"/>
        <end position="92"/>
    </location>
</feature>
<dbReference type="Proteomes" id="UP000292957">
    <property type="component" value="Unassembled WGS sequence"/>
</dbReference>
<dbReference type="EMBL" id="ML143465">
    <property type="protein sequence ID" value="TBU25202.1"/>
    <property type="molecule type" value="Genomic_DNA"/>
</dbReference>
<evidence type="ECO:0000259" key="1">
    <source>
        <dbReference type="PROSITE" id="PS50011"/>
    </source>
</evidence>
<dbReference type="SUPFAM" id="SSF56112">
    <property type="entry name" value="Protein kinase-like (PK-like)"/>
    <property type="match status" value="1"/>
</dbReference>
<name>A0A4Q9MGF3_9APHY</name>
<gene>
    <name evidence="2" type="ORF">BD311DRAFT_615500</name>
</gene>
<sequence>HYHAWVDSEIRHRDPSLDNLMYRKDDIGKIHGVLNDWDLATNEESRHDGSERTGTLPFMAQELLDSIRWKLPIEHLYRHDLEAFYRILICYC</sequence>
<dbReference type="InterPro" id="IPR040976">
    <property type="entry name" value="Pkinase_fungal"/>
</dbReference>
<dbReference type="GO" id="GO:0004672">
    <property type="term" value="F:protein kinase activity"/>
    <property type="evidence" value="ECO:0007669"/>
    <property type="project" value="InterPro"/>
</dbReference>
<dbReference type="OrthoDB" id="5584477at2759"/>
<reference evidence="2" key="1">
    <citation type="submission" date="2019-01" db="EMBL/GenBank/DDBJ databases">
        <title>Draft genome sequences of three monokaryotic isolates of the white-rot basidiomycete fungus Dichomitus squalens.</title>
        <authorList>
            <consortium name="DOE Joint Genome Institute"/>
            <person name="Lopez S.C."/>
            <person name="Andreopoulos B."/>
            <person name="Pangilinan J."/>
            <person name="Lipzen A."/>
            <person name="Riley R."/>
            <person name="Ahrendt S."/>
            <person name="Ng V."/>
            <person name="Barry K."/>
            <person name="Daum C."/>
            <person name="Grigoriev I.V."/>
            <person name="Hilden K.S."/>
            <person name="Makela M.R."/>
            <person name="de Vries R.P."/>
        </authorList>
    </citation>
    <scope>NUCLEOTIDE SEQUENCE [LARGE SCALE GENOMIC DNA]</scope>
    <source>
        <strain evidence="2">OM18370.1</strain>
    </source>
</reference>
<accession>A0A4Q9MGF3</accession>